<evidence type="ECO:0000256" key="1">
    <source>
        <dbReference type="RuleBase" id="RU004003"/>
    </source>
</evidence>
<dbReference type="GO" id="GO:0009306">
    <property type="term" value="P:protein secretion"/>
    <property type="evidence" value="ECO:0007669"/>
    <property type="project" value="InterPro"/>
</dbReference>
<dbReference type="PRINTS" id="PR00811">
    <property type="entry name" value="BCTERIALGSPD"/>
</dbReference>
<feature type="signal peptide" evidence="2">
    <location>
        <begin position="1"/>
        <end position="22"/>
    </location>
</feature>
<keyword evidence="5" id="KW-1185">Reference proteome</keyword>
<feature type="chain" id="PRO_5020394319" evidence="2">
    <location>
        <begin position="23"/>
        <end position="398"/>
    </location>
</feature>
<evidence type="ECO:0000313" key="5">
    <source>
        <dbReference type="Proteomes" id="UP000295531"/>
    </source>
</evidence>
<dbReference type="InterPro" id="IPR004846">
    <property type="entry name" value="T2SS/T3SS_dom"/>
</dbReference>
<dbReference type="InterPro" id="IPR050810">
    <property type="entry name" value="Bact_Secretion_Sys_Channel"/>
</dbReference>
<evidence type="ECO:0000313" key="4">
    <source>
        <dbReference type="EMBL" id="TDP39074.1"/>
    </source>
</evidence>
<dbReference type="PANTHER" id="PTHR30332:SF17">
    <property type="entry name" value="TYPE IV PILIATION SYSTEM PROTEIN DR_0774-RELATED"/>
    <property type="match status" value="1"/>
</dbReference>
<evidence type="ECO:0000259" key="3">
    <source>
        <dbReference type="Pfam" id="PF00263"/>
    </source>
</evidence>
<accession>A0A4R6PKV2</accession>
<dbReference type="Proteomes" id="UP000295531">
    <property type="component" value="Unassembled WGS sequence"/>
</dbReference>
<dbReference type="GO" id="GO:0015627">
    <property type="term" value="C:type II protein secretion system complex"/>
    <property type="evidence" value="ECO:0007669"/>
    <property type="project" value="TreeGrafter"/>
</dbReference>
<comment type="similarity">
    <text evidence="1">Belongs to the bacterial secretin family.</text>
</comment>
<dbReference type="Pfam" id="PF00263">
    <property type="entry name" value="Secretin"/>
    <property type="match status" value="1"/>
</dbReference>
<dbReference type="InterPro" id="IPR001775">
    <property type="entry name" value="GspD/PilQ"/>
</dbReference>
<keyword evidence="2" id="KW-0732">Signal</keyword>
<feature type="domain" description="Type II/III secretion system secretin-like" evidence="3">
    <location>
        <begin position="208"/>
        <end position="361"/>
    </location>
</feature>
<reference evidence="4 5" key="1">
    <citation type="submission" date="2019-03" db="EMBL/GenBank/DDBJ databases">
        <title>Freshwater and sediment microbial communities from various areas in North America, analyzing microbe dynamics in response to fracking.</title>
        <authorList>
            <person name="Lamendella R."/>
        </authorList>
    </citation>
    <scope>NUCLEOTIDE SEQUENCE [LARGE SCALE GENOMIC DNA]</scope>
    <source>
        <strain evidence="4 5">18_TX</strain>
    </source>
</reference>
<comment type="caution">
    <text evidence="4">The sequence shown here is derived from an EMBL/GenBank/DDBJ whole genome shotgun (WGS) entry which is preliminary data.</text>
</comment>
<dbReference type="PANTHER" id="PTHR30332">
    <property type="entry name" value="PROBABLE GENERAL SECRETION PATHWAY PROTEIN D"/>
    <property type="match status" value="1"/>
</dbReference>
<evidence type="ECO:0000256" key="2">
    <source>
        <dbReference type="SAM" id="SignalP"/>
    </source>
</evidence>
<dbReference type="RefSeq" id="WP_166635881.1">
    <property type="nucleotide sequence ID" value="NZ_SNXI01000004.1"/>
</dbReference>
<sequence>MRSFYIAWLLVITVLAPSVALAQQQIKLLAEQSTLVDVAANTQIMVGDNSKVAARLVTPTQLLLKALQPGYTDVWLINNSPQRLLVTVEQPIDKKLLLELDGLKAADKQLVTAITDNFVVATGEVEELTRQRLQLMAEEYPQLLDQSQSKPSDSPMLRLRVKILEIKQQQLKELGIEWQSATAGPAASTAIQGTFSWSAQMASTLNLLQTQGHAKLLASPTLSAQSGESATFLAGGEIPIPQVLAQGMQDVTFRSYGIKLNIAPEITATGKIKTQLSAEVSNLDPAVSVNGVPGILTRRTDSVFLADDNDTLVLSGLMSHEHSRSEGQTPALGDVPVIGQLFKSSELREQQTELVIMVTAERLASAQQRLQEKSQRLEQQTSWLSEAGCVGLQEVTYE</sequence>
<protein>
    <submittedName>
        <fullName evidence="4">Pilus assembly protein CpaC</fullName>
    </submittedName>
</protein>
<dbReference type="EMBL" id="SNXI01000004">
    <property type="protein sequence ID" value="TDP39074.1"/>
    <property type="molecule type" value="Genomic_DNA"/>
</dbReference>
<organism evidence="4 5">
    <name type="scientific">Idiomarina aquatica</name>
    <dbReference type="NCBI Taxonomy" id="1327752"/>
    <lineage>
        <taxon>Bacteria</taxon>
        <taxon>Pseudomonadati</taxon>
        <taxon>Pseudomonadota</taxon>
        <taxon>Gammaproteobacteria</taxon>
        <taxon>Alteromonadales</taxon>
        <taxon>Idiomarinaceae</taxon>
        <taxon>Idiomarina</taxon>
    </lineage>
</organism>
<dbReference type="AlphaFoldDB" id="A0A4R6PKV2"/>
<name>A0A4R6PKV2_9GAMM</name>
<gene>
    <name evidence="4" type="ORF">DEU29_104186</name>
</gene>
<proteinExistence type="inferred from homology"/>